<dbReference type="Pfam" id="PF02782">
    <property type="entry name" value="FGGY_C"/>
    <property type="match status" value="1"/>
</dbReference>
<evidence type="ECO:0000259" key="5">
    <source>
        <dbReference type="Pfam" id="PF00370"/>
    </source>
</evidence>
<evidence type="ECO:0000313" key="7">
    <source>
        <dbReference type="EMBL" id="SEO14931.1"/>
    </source>
</evidence>
<dbReference type="InterPro" id="IPR018483">
    <property type="entry name" value="Carb_kinase_FGGY_CS"/>
</dbReference>
<sequence>MTKLMLGIDIGTTSTKAVLYNQTGNVLQQAAQEYPLYTPNINVAEQDPEEIYQAVITVIRQITNQHNDLMFVSFSSAMHSLIAIDDKDEAITPCIIWADNRSKAWATDILQHHDGLNLYQRTGTPIHPMSPLCKISWLRHEQPDIFLKADKFIGIKEFVFKRFFNQYVVDHSIASATGLMNLKNLDWDQQALTVAGIEKDNLSTLVPTTAVFTQLKQQVANQLNLDCNTPFIIGASDGVLSNLGVDAIGSGDIAVTIGTSGAVRTTLTEPRTDSAGRTFCYALTEHHWVVGGPVNNGGVVLQWIKDQLCTSEVAEAKRTATDPYDLIMQLAESVAPGSNGLIFHPFLTGERAPSWNPDVRGSYFGLTLAHKRAHLIRAALEGVILNLFTVYQALTEMMETKATMIRATGGFARSPLWRQMLADIFAVEVTVPESHESSCLGACILGLYALGEITSLEESSAFFGHSHHHQPDEKAKQVYQQLAPIYSSITADLKTNYQRIADFQAANE</sequence>
<keyword evidence="8" id="KW-1185">Reference proteome</keyword>
<dbReference type="EMBL" id="FODJ01000004">
    <property type="protein sequence ID" value="SEO14931.1"/>
    <property type="molecule type" value="Genomic_DNA"/>
</dbReference>
<dbReference type="CDD" id="cd07770">
    <property type="entry name" value="ASKHA_NBD_FGGY_GntK"/>
    <property type="match status" value="1"/>
</dbReference>
<dbReference type="OrthoDB" id="9805576at2"/>
<comment type="similarity">
    <text evidence="1 4">Belongs to the FGGY kinase family.</text>
</comment>
<feature type="domain" description="Carbohydrate kinase FGGY C-terminal" evidence="6">
    <location>
        <begin position="254"/>
        <end position="450"/>
    </location>
</feature>
<protein>
    <submittedName>
        <fullName evidence="7">Gluconokinase</fullName>
    </submittedName>
</protein>
<evidence type="ECO:0000256" key="1">
    <source>
        <dbReference type="ARBA" id="ARBA00009156"/>
    </source>
</evidence>
<dbReference type="GO" id="GO:0019521">
    <property type="term" value="P:D-gluconate metabolic process"/>
    <property type="evidence" value="ECO:0007669"/>
    <property type="project" value="InterPro"/>
</dbReference>
<dbReference type="GO" id="GO:0046316">
    <property type="term" value="F:gluconokinase activity"/>
    <property type="evidence" value="ECO:0007669"/>
    <property type="project" value="InterPro"/>
</dbReference>
<dbReference type="AlphaFoldDB" id="A0A1H8MC40"/>
<feature type="domain" description="Carbohydrate kinase FGGY N-terminal" evidence="5">
    <location>
        <begin position="4"/>
        <end position="244"/>
    </location>
</feature>
<dbReference type="InterPro" id="IPR018485">
    <property type="entry name" value="FGGY_C"/>
</dbReference>
<evidence type="ECO:0000256" key="2">
    <source>
        <dbReference type="ARBA" id="ARBA00022679"/>
    </source>
</evidence>
<name>A0A1H8MC40_9BACI</name>
<dbReference type="InterPro" id="IPR000577">
    <property type="entry name" value="Carb_kinase_FGGY"/>
</dbReference>
<dbReference type="PANTHER" id="PTHR43095">
    <property type="entry name" value="SUGAR KINASE"/>
    <property type="match status" value="1"/>
</dbReference>
<dbReference type="PANTHER" id="PTHR43095:SF2">
    <property type="entry name" value="GLUCONOKINASE"/>
    <property type="match status" value="1"/>
</dbReference>
<dbReference type="InterPro" id="IPR043129">
    <property type="entry name" value="ATPase_NBD"/>
</dbReference>
<dbReference type="PIRSF" id="PIRSF000538">
    <property type="entry name" value="GlpK"/>
    <property type="match status" value="1"/>
</dbReference>
<dbReference type="Proteomes" id="UP000199300">
    <property type="component" value="Unassembled WGS sequence"/>
</dbReference>
<accession>A0A1H8MC40</accession>
<dbReference type="PROSITE" id="PS00445">
    <property type="entry name" value="FGGY_KINASES_2"/>
    <property type="match status" value="1"/>
</dbReference>
<dbReference type="InterPro" id="IPR050406">
    <property type="entry name" value="FGGY_Carb_Kinase"/>
</dbReference>
<keyword evidence="2 4" id="KW-0808">Transferase</keyword>
<keyword evidence="3 4" id="KW-0418">Kinase</keyword>
<evidence type="ECO:0000256" key="4">
    <source>
        <dbReference type="RuleBase" id="RU003733"/>
    </source>
</evidence>
<dbReference type="Gene3D" id="3.30.420.40">
    <property type="match status" value="2"/>
</dbReference>
<dbReference type="STRING" id="872970.SAMN04488134_104108"/>
<dbReference type="RefSeq" id="WP_091496503.1">
    <property type="nucleotide sequence ID" value="NZ_FODJ01000004.1"/>
</dbReference>
<gene>
    <name evidence="7" type="ORF">SAMN04488134_104108</name>
</gene>
<dbReference type="InterPro" id="IPR006002">
    <property type="entry name" value="Gluconate_kinase"/>
</dbReference>
<reference evidence="7 8" key="1">
    <citation type="submission" date="2016-10" db="EMBL/GenBank/DDBJ databases">
        <authorList>
            <person name="de Groot N.N."/>
        </authorList>
    </citation>
    <scope>NUCLEOTIDE SEQUENCE [LARGE SCALE GENOMIC DNA]</scope>
    <source>
        <strain evidence="7 8">CGMCC 1.10434</strain>
    </source>
</reference>
<dbReference type="InterPro" id="IPR018484">
    <property type="entry name" value="FGGY_N"/>
</dbReference>
<proteinExistence type="inferred from homology"/>
<evidence type="ECO:0000313" key="8">
    <source>
        <dbReference type="Proteomes" id="UP000199300"/>
    </source>
</evidence>
<evidence type="ECO:0000259" key="6">
    <source>
        <dbReference type="Pfam" id="PF02782"/>
    </source>
</evidence>
<dbReference type="NCBIfam" id="TIGR01314">
    <property type="entry name" value="gntK_FGGY"/>
    <property type="match status" value="1"/>
</dbReference>
<dbReference type="Pfam" id="PF00370">
    <property type="entry name" value="FGGY_N"/>
    <property type="match status" value="1"/>
</dbReference>
<dbReference type="SUPFAM" id="SSF53067">
    <property type="entry name" value="Actin-like ATPase domain"/>
    <property type="match status" value="2"/>
</dbReference>
<organism evidence="7 8">
    <name type="scientific">Amphibacillus marinus</name>
    <dbReference type="NCBI Taxonomy" id="872970"/>
    <lineage>
        <taxon>Bacteria</taxon>
        <taxon>Bacillati</taxon>
        <taxon>Bacillota</taxon>
        <taxon>Bacilli</taxon>
        <taxon>Bacillales</taxon>
        <taxon>Bacillaceae</taxon>
        <taxon>Amphibacillus</taxon>
    </lineage>
</organism>
<evidence type="ECO:0000256" key="3">
    <source>
        <dbReference type="ARBA" id="ARBA00022777"/>
    </source>
</evidence>